<keyword evidence="6 7" id="KW-0961">Cell wall biogenesis/degradation</keyword>
<dbReference type="RefSeq" id="WP_004327791.1">
    <property type="nucleotide sequence ID" value="NZ_DS499577.1"/>
</dbReference>
<dbReference type="InterPro" id="IPR003770">
    <property type="entry name" value="MLTG-like"/>
</dbReference>
<dbReference type="GeneID" id="73802337"/>
<dbReference type="Pfam" id="PF02618">
    <property type="entry name" value="YceG"/>
    <property type="match status" value="1"/>
</dbReference>
<accession>B0MX67</accession>
<keyword evidence="1 7" id="KW-1003">Cell membrane</keyword>
<dbReference type="NCBIfam" id="TIGR00247">
    <property type="entry name" value="endolytic transglycosylase MltG"/>
    <property type="match status" value="1"/>
</dbReference>
<dbReference type="eggNOG" id="COG1559">
    <property type="taxonomic scope" value="Bacteria"/>
</dbReference>
<comment type="caution">
    <text evidence="8">The sequence shown here is derived from an EMBL/GenBank/DDBJ whole genome shotgun (WGS) entry which is preliminary data.</text>
</comment>
<feature type="site" description="Important for catalytic activity" evidence="7">
    <location>
        <position position="217"/>
    </location>
</feature>
<dbReference type="AlphaFoldDB" id="B0MX67"/>
<comment type="function">
    <text evidence="7">Functions as a peptidoglycan terminase that cleaves nascent peptidoglycan strands endolytically to terminate their elongation.</text>
</comment>
<dbReference type="EMBL" id="ABFK02000020">
    <property type="protein sequence ID" value="EDS02231.1"/>
    <property type="molecule type" value="Genomic_DNA"/>
</dbReference>
<dbReference type="Gene3D" id="3.30.160.60">
    <property type="entry name" value="Classic Zinc Finger"/>
    <property type="match status" value="1"/>
</dbReference>
<evidence type="ECO:0000256" key="4">
    <source>
        <dbReference type="ARBA" id="ARBA00023136"/>
    </source>
</evidence>
<organism evidence="8 9">
    <name type="scientific">Alistipes putredinis DSM 17216</name>
    <dbReference type="NCBI Taxonomy" id="445970"/>
    <lineage>
        <taxon>Bacteria</taxon>
        <taxon>Pseudomonadati</taxon>
        <taxon>Bacteroidota</taxon>
        <taxon>Bacteroidia</taxon>
        <taxon>Bacteroidales</taxon>
        <taxon>Rikenellaceae</taxon>
        <taxon>Alistipes</taxon>
    </lineage>
</organism>
<dbReference type="GO" id="GO:0005886">
    <property type="term" value="C:plasma membrane"/>
    <property type="evidence" value="ECO:0007669"/>
    <property type="project" value="UniProtKB-UniRule"/>
</dbReference>
<comment type="similarity">
    <text evidence="7">Belongs to the transglycosylase MltG family.</text>
</comment>
<gene>
    <name evidence="7" type="primary">mltG</name>
    <name evidence="8" type="ORF">ALIPUT_01750</name>
</gene>
<sequence>MKRMTAKKRLLVVFIAAVAVGATVALVFIFQFFGDAVRERSDLYISARTDYPGLLDSLRPRTDHHWAFDRYAGRLELERSFKPGHYVLEPGMNVVEIARMLKLGMQTPVRVTLNYARTRAFLASRLARQLDADSAELMRALTDPQLAREVGTDSLQLFSIFIPNTYEFYWTVSPEDFVRRMRKEYDRFWTPERDAARRRSGLSRDEVMTLASIVTEETNKADEMPRVAGVYINRLRKGMPLQADPTVKYALQDFSLRRILHKHLRTPSPYNTYLNKGLPPSSIAMPSVAAIDGVLNFENHDYLFFCARPTFDGYHSFARTYGEHLANARAYSAELNRRNIK</sequence>
<dbReference type="CDD" id="cd08010">
    <property type="entry name" value="MltG_like"/>
    <property type="match status" value="1"/>
</dbReference>
<evidence type="ECO:0000256" key="5">
    <source>
        <dbReference type="ARBA" id="ARBA00023239"/>
    </source>
</evidence>
<proteinExistence type="inferred from homology"/>
<keyword evidence="3 7" id="KW-1133">Transmembrane helix</keyword>
<dbReference type="Proteomes" id="UP000005819">
    <property type="component" value="Unassembled WGS sequence"/>
</dbReference>
<dbReference type="PANTHER" id="PTHR30518">
    <property type="entry name" value="ENDOLYTIC MUREIN TRANSGLYCOSYLASE"/>
    <property type="match status" value="1"/>
</dbReference>
<dbReference type="GO" id="GO:0009252">
    <property type="term" value="P:peptidoglycan biosynthetic process"/>
    <property type="evidence" value="ECO:0007669"/>
    <property type="project" value="UniProtKB-UniRule"/>
</dbReference>
<dbReference type="GO" id="GO:0071555">
    <property type="term" value="P:cell wall organization"/>
    <property type="evidence" value="ECO:0007669"/>
    <property type="project" value="UniProtKB-KW"/>
</dbReference>
<keyword evidence="2 7" id="KW-0812">Transmembrane</keyword>
<evidence type="ECO:0000256" key="1">
    <source>
        <dbReference type="ARBA" id="ARBA00022475"/>
    </source>
</evidence>
<reference evidence="8" key="1">
    <citation type="submission" date="2007-10" db="EMBL/GenBank/DDBJ databases">
        <authorList>
            <person name="Fulton L."/>
            <person name="Clifton S."/>
            <person name="Fulton B."/>
            <person name="Xu J."/>
            <person name="Minx P."/>
            <person name="Pepin K.H."/>
            <person name="Johnson M."/>
            <person name="Thiruvilangam P."/>
            <person name="Bhonagiri V."/>
            <person name="Nash W.E."/>
            <person name="Mardis E.R."/>
            <person name="Wilson R.K."/>
        </authorList>
    </citation>
    <scope>NUCLEOTIDE SEQUENCE [LARGE SCALE GENOMIC DNA]</scope>
    <source>
        <strain evidence="8">DSM 17216</strain>
    </source>
</reference>
<dbReference type="HAMAP" id="MF_02065">
    <property type="entry name" value="MltG"/>
    <property type="match status" value="1"/>
</dbReference>
<evidence type="ECO:0000256" key="3">
    <source>
        <dbReference type="ARBA" id="ARBA00022989"/>
    </source>
</evidence>
<dbReference type="GO" id="GO:0008932">
    <property type="term" value="F:lytic endotransglycosylase activity"/>
    <property type="evidence" value="ECO:0007669"/>
    <property type="project" value="UniProtKB-UniRule"/>
</dbReference>
<protein>
    <recommendedName>
        <fullName evidence="7">Endolytic murein transglycosylase</fullName>
        <ecNumber evidence="7">4.2.2.29</ecNumber>
    </recommendedName>
    <alternativeName>
        <fullName evidence="7">Peptidoglycan lytic transglycosylase</fullName>
    </alternativeName>
    <alternativeName>
        <fullName evidence="7">Peptidoglycan polymerization terminase</fullName>
    </alternativeName>
</protein>
<evidence type="ECO:0000313" key="9">
    <source>
        <dbReference type="Proteomes" id="UP000005819"/>
    </source>
</evidence>
<name>B0MX67_9BACT</name>
<dbReference type="PANTHER" id="PTHR30518:SF2">
    <property type="entry name" value="ENDOLYTIC MUREIN TRANSGLYCOSYLASE"/>
    <property type="match status" value="1"/>
</dbReference>
<evidence type="ECO:0000256" key="2">
    <source>
        <dbReference type="ARBA" id="ARBA00022692"/>
    </source>
</evidence>
<keyword evidence="5 7" id="KW-0456">Lyase</keyword>
<dbReference type="HOGENOM" id="CLU_025574_2_0_10"/>
<comment type="catalytic activity">
    <reaction evidence="7">
        <text>a peptidoglycan chain = a peptidoglycan chain with N-acetyl-1,6-anhydromuramyl-[peptide] at the reducing end + a peptidoglycan chain with N-acetylglucosamine at the non-reducing end.</text>
        <dbReference type="EC" id="4.2.2.29"/>
    </reaction>
</comment>
<evidence type="ECO:0000256" key="7">
    <source>
        <dbReference type="HAMAP-Rule" id="MF_02065"/>
    </source>
</evidence>
<dbReference type="EC" id="4.2.2.29" evidence="7"/>
<reference evidence="8" key="2">
    <citation type="submission" date="2013-09" db="EMBL/GenBank/DDBJ databases">
        <title>Draft genome sequence of Alistipes putredinis (DSM 17216).</title>
        <authorList>
            <person name="Sudarsanam P."/>
            <person name="Ley R."/>
            <person name="Guruge J."/>
            <person name="Turnbaugh P.J."/>
            <person name="Mahowald M."/>
            <person name="Liep D."/>
            <person name="Gordon J."/>
        </authorList>
    </citation>
    <scope>NUCLEOTIDE SEQUENCE</scope>
    <source>
        <strain evidence="8">DSM 17216</strain>
    </source>
</reference>
<keyword evidence="4 7" id="KW-0472">Membrane</keyword>
<keyword evidence="9" id="KW-1185">Reference proteome</keyword>
<dbReference type="Gene3D" id="3.30.1490.480">
    <property type="entry name" value="Endolytic murein transglycosylase"/>
    <property type="match status" value="1"/>
</dbReference>
<evidence type="ECO:0000256" key="6">
    <source>
        <dbReference type="ARBA" id="ARBA00023316"/>
    </source>
</evidence>
<evidence type="ECO:0000313" key="8">
    <source>
        <dbReference type="EMBL" id="EDS02231.1"/>
    </source>
</evidence>